<sequence>MAFALAPDQENAYPSLITALCARDAYTRGHCDRVCALALEVGRAADLSAPSLDDLRIASQLHDVGKIGVRDTVLSKPGKLTPDEREEIKAHSVIGERIISETFLTNRDEVASIVRHHHEAFDGSGYPDGLAGADIPLSSRILSIIDAYDALTTSRPYRMAKSHLETMNILKHEVDTKFDPNIFLLFTKVIKASSARAS</sequence>
<dbReference type="InterPro" id="IPR003607">
    <property type="entry name" value="HD/PDEase_dom"/>
</dbReference>
<dbReference type="Pfam" id="PF13487">
    <property type="entry name" value="HD_5"/>
    <property type="match status" value="1"/>
</dbReference>
<organism evidence="2 3">
    <name type="scientific">Pseudoalteromonas haloplanktis</name>
    <name type="common">Alteromonas haloplanktis</name>
    <dbReference type="NCBI Taxonomy" id="228"/>
    <lineage>
        <taxon>Bacteria</taxon>
        <taxon>Pseudomonadati</taxon>
        <taxon>Pseudomonadota</taxon>
        <taxon>Gammaproteobacteria</taxon>
        <taxon>Alteromonadales</taxon>
        <taxon>Pseudoalteromonadaceae</taxon>
        <taxon>Pseudoalteromonas</taxon>
    </lineage>
</organism>
<evidence type="ECO:0000313" key="3">
    <source>
        <dbReference type="Proteomes" id="UP001152447"/>
    </source>
</evidence>
<feature type="domain" description="HD-GYP" evidence="1">
    <location>
        <begin position="5"/>
        <end position="198"/>
    </location>
</feature>
<dbReference type="SMART" id="SM00471">
    <property type="entry name" value="HDc"/>
    <property type="match status" value="1"/>
</dbReference>
<dbReference type="Proteomes" id="UP001152447">
    <property type="component" value="Unassembled WGS sequence"/>
</dbReference>
<dbReference type="PANTHER" id="PTHR43155:SF2">
    <property type="entry name" value="CYCLIC DI-GMP PHOSPHODIESTERASE PA4108"/>
    <property type="match status" value="1"/>
</dbReference>
<evidence type="ECO:0000259" key="1">
    <source>
        <dbReference type="PROSITE" id="PS51832"/>
    </source>
</evidence>
<name>A0A9W4R2E2_PSEHA</name>
<gene>
    <name evidence="2" type="ORF">PSEHALCIP103_02938</name>
</gene>
<dbReference type="SUPFAM" id="SSF109604">
    <property type="entry name" value="HD-domain/PDEase-like"/>
    <property type="match status" value="1"/>
</dbReference>
<evidence type="ECO:0000313" key="2">
    <source>
        <dbReference type="EMBL" id="CAH9063562.1"/>
    </source>
</evidence>
<dbReference type="AlphaFoldDB" id="A0A9W4R2E2"/>
<reference evidence="2" key="1">
    <citation type="submission" date="2022-07" db="EMBL/GenBank/DDBJ databases">
        <authorList>
            <person name="Criscuolo A."/>
        </authorList>
    </citation>
    <scope>NUCLEOTIDE SEQUENCE</scope>
    <source>
        <strain evidence="2">CIP103197</strain>
    </source>
</reference>
<protein>
    <submittedName>
        <fullName evidence="2">Cyclic di-GMP phosphodiesterase</fullName>
        <ecNumber evidence="2">3.1.4.-</ecNumber>
    </submittedName>
</protein>
<dbReference type="EMBL" id="CAMAPB010000050">
    <property type="protein sequence ID" value="CAH9063562.1"/>
    <property type="molecule type" value="Genomic_DNA"/>
</dbReference>
<comment type="caution">
    <text evidence="2">The sequence shown here is derived from an EMBL/GenBank/DDBJ whole genome shotgun (WGS) entry which is preliminary data.</text>
</comment>
<keyword evidence="3" id="KW-1185">Reference proteome</keyword>
<dbReference type="CDD" id="cd00077">
    <property type="entry name" value="HDc"/>
    <property type="match status" value="1"/>
</dbReference>
<dbReference type="InterPro" id="IPR037522">
    <property type="entry name" value="HD_GYP_dom"/>
</dbReference>
<proteinExistence type="predicted"/>
<dbReference type="EC" id="3.1.4.-" evidence="2"/>
<accession>A0A9W4R2E2</accession>
<keyword evidence="2" id="KW-0378">Hydrolase</keyword>
<dbReference type="Gene3D" id="1.10.3210.10">
    <property type="entry name" value="Hypothetical protein af1432"/>
    <property type="match status" value="1"/>
</dbReference>
<dbReference type="PANTHER" id="PTHR43155">
    <property type="entry name" value="CYCLIC DI-GMP PHOSPHODIESTERASE PA4108-RELATED"/>
    <property type="match status" value="1"/>
</dbReference>
<dbReference type="PROSITE" id="PS51832">
    <property type="entry name" value="HD_GYP"/>
    <property type="match status" value="1"/>
</dbReference>
<dbReference type="GO" id="GO:0008081">
    <property type="term" value="F:phosphoric diester hydrolase activity"/>
    <property type="evidence" value="ECO:0007669"/>
    <property type="project" value="UniProtKB-ARBA"/>
</dbReference>
<dbReference type="RefSeq" id="WP_004589546.1">
    <property type="nucleotide sequence ID" value="NZ_CAMAPB010000050.1"/>
</dbReference>